<sequence>MQVKKALRGVTLIELMIVIAIIGIISATAYPIYVDYVREARRADAVSQLLSLQMAQEEYRLRNTSYAMLDQLGGTVPSEFYDFSVTNVAAETYTLTASAKGSQTVDTACATMTLNQNDQRSPAGCW</sequence>
<dbReference type="NCBIfam" id="TIGR02532">
    <property type="entry name" value="IV_pilin_GFxxxE"/>
    <property type="match status" value="1"/>
</dbReference>
<dbReference type="PANTHER" id="PTHR30093:SF47">
    <property type="entry name" value="TYPE IV PILUS NON-CORE MINOR PILIN PILE"/>
    <property type="match status" value="1"/>
</dbReference>
<feature type="transmembrane region" description="Helical" evidence="2">
    <location>
        <begin position="12"/>
        <end position="33"/>
    </location>
</feature>
<dbReference type="GO" id="GO:0015627">
    <property type="term" value="C:type II protein secretion system complex"/>
    <property type="evidence" value="ECO:0007669"/>
    <property type="project" value="InterPro"/>
</dbReference>
<dbReference type="AlphaFoldDB" id="A0A432ZK81"/>
<dbReference type="PRINTS" id="PR00813">
    <property type="entry name" value="BCTERIALGSPG"/>
</dbReference>
<keyword evidence="2" id="KW-1133">Transmembrane helix</keyword>
<dbReference type="PROSITE" id="PS00409">
    <property type="entry name" value="PROKAR_NTER_METHYL"/>
    <property type="match status" value="1"/>
</dbReference>
<evidence type="ECO:0000313" key="4">
    <source>
        <dbReference type="Proteomes" id="UP000288279"/>
    </source>
</evidence>
<dbReference type="Pfam" id="PF16732">
    <property type="entry name" value="ComP_DUS"/>
    <property type="match status" value="1"/>
</dbReference>
<dbReference type="SUPFAM" id="SSF54523">
    <property type="entry name" value="Pili subunits"/>
    <property type="match status" value="1"/>
</dbReference>
<dbReference type="Gene3D" id="3.30.700.10">
    <property type="entry name" value="Glycoprotein, Type 4 Pilin"/>
    <property type="match status" value="1"/>
</dbReference>
<evidence type="ECO:0000313" key="3">
    <source>
        <dbReference type="EMBL" id="RUO78349.1"/>
    </source>
</evidence>
<dbReference type="InterPro" id="IPR045584">
    <property type="entry name" value="Pilin-like"/>
</dbReference>
<name>A0A432ZK81_9GAMM</name>
<dbReference type="RefSeq" id="WP_126826477.1">
    <property type="nucleotide sequence ID" value="NZ_PIQG01000002.1"/>
</dbReference>
<organism evidence="3 4">
    <name type="scientific">Pseudidiomarina taiwanensis</name>
    <dbReference type="NCBI Taxonomy" id="337250"/>
    <lineage>
        <taxon>Bacteria</taxon>
        <taxon>Pseudomonadati</taxon>
        <taxon>Pseudomonadota</taxon>
        <taxon>Gammaproteobacteria</taxon>
        <taxon>Alteromonadales</taxon>
        <taxon>Idiomarinaceae</taxon>
        <taxon>Pseudidiomarina</taxon>
    </lineage>
</organism>
<keyword evidence="4" id="KW-1185">Reference proteome</keyword>
<dbReference type="PANTHER" id="PTHR30093">
    <property type="entry name" value="GENERAL SECRETION PATHWAY PROTEIN G"/>
    <property type="match status" value="1"/>
</dbReference>
<dbReference type="InterPro" id="IPR000983">
    <property type="entry name" value="Bac_GSPG_pilin"/>
</dbReference>
<dbReference type="InterPro" id="IPR031982">
    <property type="entry name" value="PilE-like"/>
</dbReference>
<dbReference type="GO" id="GO:0043683">
    <property type="term" value="P:type IV pilus assembly"/>
    <property type="evidence" value="ECO:0007669"/>
    <property type="project" value="InterPro"/>
</dbReference>
<dbReference type="InterPro" id="IPR012902">
    <property type="entry name" value="N_methyl_site"/>
</dbReference>
<reference evidence="3 4" key="1">
    <citation type="journal article" date="2011" name="Front. Microbiol.">
        <title>Genomic signatures of strain selection and enhancement in Bacillus atrophaeus var. globigii, a historical biowarfare simulant.</title>
        <authorList>
            <person name="Gibbons H.S."/>
            <person name="Broomall S.M."/>
            <person name="McNew L.A."/>
            <person name="Daligault H."/>
            <person name="Chapman C."/>
            <person name="Bruce D."/>
            <person name="Karavis M."/>
            <person name="Krepps M."/>
            <person name="McGregor P.A."/>
            <person name="Hong C."/>
            <person name="Park K.H."/>
            <person name="Akmal A."/>
            <person name="Feldman A."/>
            <person name="Lin J.S."/>
            <person name="Chang W.E."/>
            <person name="Higgs B.W."/>
            <person name="Demirev P."/>
            <person name="Lindquist J."/>
            <person name="Liem A."/>
            <person name="Fochler E."/>
            <person name="Read T.D."/>
            <person name="Tapia R."/>
            <person name="Johnson S."/>
            <person name="Bishop-Lilly K.A."/>
            <person name="Detter C."/>
            <person name="Han C."/>
            <person name="Sozhamannan S."/>
            <person name="Rosenzweig C.N."/>
            <person name="Skowronski E.W."/>
        </authorList>
    </citation>
    <scope>NUCLEOTIDE SEQUENCE [LARGE SCALE GENOMIC DNA]</scope>
    <source>
        <strain evidence="3 4">PIT1</strain>
    </source>
</reference>
<keyword evidence="2" id="KW-0472">Membrane</keyword>
<dbReference type="Pfam" id="PF07963">
    <property type="entry name" value="N_methyl"/>
    <property type="match status" value="1"/>
</dbReference>
<proteinExistence type="predicted"/>
<dbReference type="GO" id="GO:0015628">
    <property type="term" value="P:protein secretion by the type II secretion system"/>
    <property type="evidence" value="ECO:0007669"/>
    <property type="project" value="InterPro"/>
</dbReference>
<dbReference type="OrthoDB" id="5572189at2"/>
<evidence type="ECO:0000256" key="2">
    <source>
        <dbReference type="SAM" id="Phobius"/>
    </source>
</evidence>
<protein>
    <submittedName>
        <fullName evidence="3">Type IV pilin</fullName>
    </submittedName>
</protein>
<dbReference type="EMBL" id="PIQG01000002">
    <property type="protein sequence ID" value="RUO78349.1"/>
    <property type="molecule type" value="Genomic_DNA"/>
</dbReference>
<keyword evidence="1" id="KW-0488">Methylation</keyword>
<keyword evidence="2" id="KW-0812">Transmembrane</keyword>
<dbReference type="Proteomes" id="UP000288279">
    <property type="component" value="Unassembled WGS sequence"/>
</dbReference>
<gene>
    <name evidence="3" type="ORF">CWI83_04785</name>
</gene>
<accession>A0A432ZK81</accession>
<comment type="caution">
    <text evidence="3">The sequence shown here is derived from an EMBL/GenBank/DDBJ whole genome shotgun (WGS) entry which is preliminary data.</text>
</comment>
<evidence type="ECO:0000256" key="1">
    <source>
        <dbReference type="ARBA" id="ARBA00022481"/>
    </source>
</evidence>